<keyword evidence="1" id="KW-0472">Membrane</keyword>
<evidence type="ECO:0000256" key="1">
    <source>
        <dbReference type="SAM" id="Phobius"/>
    </source>
</evidence>
<sequence length="69" mass="7908">MVYYVVYISPFPLLFICCLCCFCCFRTPRKPACQRTTCPQQRVFTVDITQAQQGQICKLPSYSQATGQN</sequence>
<dbReference type="AlphaFoldDB" id="A0A4U5MIH6"/>
<dbReference type="EMBL" id="AZBU02000007">
    <property type="protein sequence ID" value="TKR69167.1"/>
    <property type="molecule type" value="Genomic_DNA"/>
</dbReference>
<feature type="transmembrane region" description="Helical" evidence="1">
    <location>
        <begin position="6"/>
        <end position="25"/>
    </location>
</feature>
<evidence type="ECO:0000313" key="3">
    <source>
        <dbReference type="Proteomes" id="UP000298663"/>
    </source>
</evidence>
<proteinExistence type="predicted"/>
<accession>A0A4U5MIH6</accession>
<keyword evidence="1" id="KW-1133">Transmembrane helix</keyword>
<evidence type="ECO:0000313" key="2">
    <source>
        <dbReference type="EMBL" id="TKR69167.1"/>
    </source>
</evidence>
<dbReference type="Proteomes" id="UP000298663">
    <property type="component" value="Unassembled WGS sequence"/>
</dbReference>
<reference evidence="2 3" key="2">
    <citation type="journal article" date="2019" name="G3 (Bethesda)">
        <title>Hybrid Assembly of the Genome of the Entomopathogenic Nematode Steinernema carpocapsae Identifies the X-Chromosome.</title>
        <authorList>
            <person name="Serra L."/>
            <person name="Macchietto M."/>
            <person name="Macias-Munoz A."/>
            <person name="McGill C.J."/>
            <person name="Rodriguez I.M."/>
            <person name="Rodriguez B."/>
            <person name="Murad R."/>
            <person name="Mortazavi A."/>
        </authorList>
    </citation>
    <scope>NUCLEOTIDE SEQUENCE [LARGE SCALE GENOMIC DNA]</scope>
    <source>
        <strain evidence="2 3">ALL</strain>
    </source>
</reference>
<protein>
    <submittedName>
        <fullName evidence="2">Uncharacterized protein</fullName>
    </submittedName>
</protein>
<comment type="caution">
    <text evidence="2">The sequence shown here is derived from an EMBL/GenBank/DDBJ whole genome shotgun (WGS) entry which is preliminary data.</text>
</comment>
<keyword evidence="3" id="KW-1185">Reference proteome</keyword>
<gene>
    <name evidence="2" type="ORF">L596_021356</name>
</gene>
<reference evidence="2 3" key="1">
    <citation type="journal article" date="2015" name="Genome Biol.">
        <title>Comparative genomics of Steinernema reveals deeply conserved gene regulatory networks.</title>
        <authorList>
            <person name="Dillman A.R."/>
            <person name="Macchietto M."/>
            <person name="Porter C.F."/>
            <person name="Rogers A."/>
            <person name="Williams B."/>
            <person name="Antoshechkin I."/>
            <person name="Lee M.M."/>
            <person name="Goodwin Z."/>
            <person name="Lu X."/>
            <person name="Lewis E.E."/>
            <person name="Goodrich-Blair H."/>
            <person name="Stock S.P."/>
            <person name="Adams B.J."/>
            <person name="Sternberg P.W."/>
            <person name="Mortazavi A."/>
        </authorList>
    </citation>
    <scope>NUCLEOTIDE SEQUENCE [LARGE SCALE GENOMIC DNA]</scope>
    <source>
        <strain evidence="2 3">ALL</strain>
    </source>
</reference>
<organism evidence="2 3">
    <name type="scientific">Steinernema carpocapsae</name>
    <name type="common">Entomopathogenic nematode</name>
    <dbReference type="NCBI Taxonomy" id="34508"/>
    <lineage>
        <taxon>Eukaryota</taxon>
        <taxon>Metazoa</taxon>
        <taxon>Ecdysozoa</taxon>
        <taxon>Nematoda</taxon>
        <taxon>Chromadorea</taxon>
        <taxon>Rhabditida</taxon>
        <taxon>Tylenchina</taxon>
        <taxon>Panagrolaimomorpha</taxon>
        <taxon>Strongyloidoidea</taxon>
        <taxon>Steinernematidae</taxon>
        <taxon>Steinernema</taxon>
    </lineage>
</organism>
<keyword evidence="1" id="KW-0812">Transmembrane</keyword>
<name>A0A4U5MIH6_STECR</name>